<dbReference type="RefSeq" id="WP_068806677.1">
    <property type="nucleotide sequence ID" value="NZ_CP014671.1"/>
</dbReference>
<name>A0A1B1YWS5_9GAMM</name>
<dbReference type="STRING" id="1810504.PG2T_13680"/>
<accession>A0A1B1YWS5</accession>
<dbReference type="AlphaFoldDB" id="A0A1B1YWS5"/>
<dbReference type="PANTHER" id="PTHR30388:SF4">
    <property type="entry name" value="MOLYBDENUM COFACTOR INSERTION CHAPERONE PAOD"/>
    <property type="match status" value="1"/>
</dbReference>
<feature type="domain" description="XdhC Rossmann" evidence="2">
    <location>
        <begin position="166"/>
        <end position="307"/>
    </location>
</feature>
<dbReference type="Gene3D" id="3.40.50.720">
    <property type="entry name" value="NAD(P)-binding Rossmann-like Domain"/>
    <property type="match status" value="1"/>
</dbReference>
<dbReference type="OrthoDB" id="9815497at2"/>
<evidence type="ECO:0000313" key="3">
    <source>
        <dbReference type="EMBL" id="ANX05127.1"/>
    </source>
</evidence>
<dbReference type="InterPro" id="IPR052698">
    <property type="entry name" value="MoCofactor_Util/Proc"/>
</dbReference>
<evidence type="ECO:0000259" key="1">
    <source>
        <dbReference type="Pfam" id="PF02625"/>
    </source>
</evidence>
<dbReference type="EMBL" id="CP014671">
    <property type="protein sequence ID" value="ANX05127.1"/>
    <property type="molecule type" value="Genomic_DNA"/>
</dbReference>
<dbReference type="FunCoup" id="A0A1B1YWS5">
    <property type="interactions" value="62"/>
</dbReference>
<dbReference type="Pfam" id="PF13478">
    <property type="entry name" value="XdhC_C"/>
    <property type="match status" value="1"/>
</dbReference>
<dbReference type="InterPro" id="IPR027051">
    <property type="entry name" value="XdhC_Rossmann_dom"/>
</dbReference>
<dbReference type="PANTHER" id="PTHR30388">
    <property type="entry name" value="ALDEHYDE OXIDOREDUCTASE MOLYBDENUM COFACTOR ASSEMBLY PROTEIN"/>
    <property type="match status" value="1"/>
</dbReference>
<keyword evidence="4" id="KW-1185">Reference proteome</keyword>
<sequence>MDSSDLNVIRALLGWVRAGAWAHLVTVTHTWGSSPRPVGSLLAVGGAGQLMGSVSGGCVEDDLVAKLRGGQVAASGPERLIYGLSREEGERFGLPCGGTLELVCEPVTQAGDMAEVLAALEQRHAITRELNLANGASRLLPAGPHTAACTLRDELLRKVFGPQWQLIIIGAAELSRCIAQLAQALDYHVVVCDPRQDYAAAWDVPGTELVSGMPDEVIRVRVTDERSAVITLTHDPRVDDLALMQALESPAFYVGALGSQRTTEKRLERLRQLDLPDAAIARLHAPIGLPIGSHAPMEIAVAIAAELIAARNGALAGAHARLIDQVSRKAVSAA</sequence>
<evidence type="ECO:0000259" key="2">
    <source>
        <dbReference type="Pfam" id="PF13478"/>
    </source>
</evidence>
<dbReference type="Proteomes" id="UP000092952">
    <property type="component" value="Chromosome"/>
</dbReference>
<dbReference type="Pfam" id="PF02625">
    <property type="entry name" value="XdhC_CoxI"/>
    <property type="match status" value="1"/>
</dbReference>
<dbReference type="KEGG" id="gbi:PG2T_13680"/>
<proteinExistence type="predicted"/>
<dbReference type="SUPFAM" id="SSF52440">
    <property type="entry name" value="PreATP-grasp domain"/>
    <property type="match status" value="1"/>
</dbReference>
<dbReference type="InterPro" id="IPR016185">
    <property type="entry name" value="PreATP-grasp_dom_sf"/>
</dbReference>
<feature type="domain" description="XdhC- CoxI" evidence="1">
    <location>
        <begin position="15"/>
        <end position="80"/>
    </location>
</feature>
<dbReference type="InParanoid" id="A0A1B1YWS5"/>
<organism evidence="3 4">
    <name type="scientific">Immundisolibacter cernigliae</name>
    <dbReference type="NCBI Taxonomy" id="1810504"/>
    <lineage>
        <taxon>Bacteria</taxon>
        <taxon>Pseudomonadati</taxon>
        <taxon>Pseudomonadota</taxon>
        <taxon>Gammaproteobacteria</taxon>
        <taxon>Immundisolibacterales</taxon>
        <taxon>Immundisolibacteraceae</taxon>
        <taxon>Immundisolibacter</taxon>
    </lineage>
</organism>
<reference evidence="4" key="1">
    <citation type="submission" date="2016-03" db="EMBL/GenBank/DDBJ databases">
        <title>Complete genome sequence of Solimmundus cernigliae, representing a novel lineage of polycyclic aromatic hydrocarbon degraders within the Gammaproteobacteria.</title>
        <authorList>
            <person name="Singleton D.R."/>
            <person name="Dickey A.N."/>
            <person name="Scholl E.H."/>
            <person name="Wright F.A."/>
            <person name="Aitken M.D."/>
        </authorList>
    </citation>
    <scope>NUCLEOTIDE SEQUENCE [LARGE SCALE GENOMIC DNA]</scope>
    <source>
        <strain evidence="4">TR3.2</strain>
    </source>
</reference>
<protein>
    <recommendedName>
        <fullName evidence="5">Xanthine dehydrogenase</fullName>
    </recommendedName>
</protein>
<evidence type="ECO:0008006" key="5">
    <source>
        <dbReference type="Google" id="ProtNLM"/>
    </source>
</evidence>
<gene>
    <name evidence="3" type="ORF">PG2T_13680</name>
</gene>
<evidence type="ECO:0000313" key="4">
    <source>
        <dbReference type="Proteomes" id="UP000092952"/>
    </source>
</evidence>
<dbReference type="InterPro" id="IPR003777">
    <property type="entry name" value="XdhC_CoxI"/>
</dbReference>